<dbReference type="Pfam" id="PF13470">
    <property type="entry name" value="PIN_3"/>
    <property type="match status" value="1"/>
</dbReference>
<dbReference type="AlphaFoldDB" id="A0A3M9NHZ3"/>
<dbReference type="OrthoDB" id="597986at2"/>
<keyword evidence="3" id="KW-1185">Reference proteome</keyword>
<dbReference type="NCBIfam" id="TIGR00305">
    <property type="entry name" value="putative toxin-antitoxin system toxin component, PIN family"/>
    <property type="match status" value="1"/>
</dbReference>
<gene>
    <name evidence="2" type="ORF">EFY79_08445</name>
</gene>
<dbReference type="InterPro" id="IPR002716">
    <property type="entry name" value="PIN_dom"/>
</dbReference>
<accession>A0A3M9NHZ3</accession>
<dbReference type="PANTHER" id="PTHR34610">
    <property type="entry name" value="SSL7007 PROTEIN"/>
    <property type="match status" value="1"/>
</dbReference>
<sequence length="134" mass="15552">MIQKNYVIDVNIYISYILKDKLDELFIFLLEKDFEVFISIELINELKDVLLRDKFKKYLKKSPLEFVNAVAQFGNLIEPGFQKIKSPDAKDDYLFCLALASESIIVSGDKPLINWKNAPVQVITLATFFKLRVE</sequence>
<dbReference type="RefSeq" id="WP_123120257.1">
    <property type="nucleotide sequence ID" value="NZ_RJJR01000005.1"/>
</dbReference>
<dbReference type="PANTHER" id="PTHR34610:SF3">
    <property type="entry name" value="SSL7007 PROTEIN"/>
    <property type="match status" value="1"/>
</dbReference>
<dbReference type="Proteomes" id="UP000267223">
    <property type="component" value="Unassembled WGS sequence"/>
</dbReference>
<dbReference type="InterPro" id="IPR029060">
    <property type="entry name" value="PIN-like_dom_sf"/>
</dbReference>
<name>A0A3M9NHZ3_9BACT</name>
<evidence type="ECO:0000313" key="3">
    <source>
        <dbReference type="Proteomes" id="UP000267223"/>
    </source>
</evidence>
<comment type="caution">
    <text evidence="2">The sequence shown here is derived from an EMBL/GenBank/DDBJ whole genome shotgun (WGS) entry which is preliminary data.</text>
</comment>
<protein>
    <submittedName>
        <fullName evidence="2">Putative toxin-antitoxin system toxin component, PIN family</fullName>
    </submittedName>
</protein>
<proteinExistence type="predicted"/>
<feature type="domain" description="PIN" evidence="1">
    <location>
        <begin position="6"/>
        <end position="110"/>
    </location>
</feature>
<dbReference type="InterPro" id="IPR002850">
    <property type="entry name" value="PIN_toxin-like"/>
</dbReference>
<evidence type="ECO:0000313" key="2">
    <source>
        <dbReference type="EMBL" id="RNI37416.1"/>
    </source>
</evidence>
<reference evidence="2 3" key="1">
    <citation type="submission" date="2018-11" db="EMBL/GenBank/DDBJ databases">
        <title>Draft genome sequence of Ferruginibacter sp. BO-59.</title>
        <authorList>
            <person name="Im W.T."/>
        </authorList>
    </citation>
    <scope>NUCLEOTIDE SEQUENCE [LARGE SCALE GENOMIC DNA]</scope>
    <source>
        <strain evidence="2 3">BO-59</strain>
    </source>
</reference>
<evidence type="ECO:0000259" key="1">
    <source>
        <dbReference type="Pfam" id="PF13470"/>
    </source>
</evidence>
<organism evidence="2 3">
    <name type="scientific">Hanamia caeni</name>
    <dbReference type="NCBI Taxonomy" id="2294116"/>
    <lineage>
        <taxon>Bacteria</taxon>
        <taxon>Pseudomonadati</taxon>
        <taxon>Bacteroidota</taxon>
        <taxon>Chitinophagia</taxon>
        <taxon>Chitinophagales</taxon>
        <taxon>Chitinophagaceae</taxon>
        <taxon>Hanamia</taxon>
    </lineage>
</organism>
<dbReference type="EMBL" id="RJJR01000005">
    <property type="protein sequence ID" value="RNI37416.1"/>
    <property type="molecule type" value="Genomic_DNA"/>
</dbReference>
<dbReference type="SUPFAM" id="SSF88723">
    <property type="entry name" value="PIN domain-like"/>
    <property type="match status" value="1"/>
</dbReference>